<dbReference type="EMBL" id="JAGTAR010000001">
    <property type="protein sequence ID" value="MBR8534270.1"/>
    <property type="molecule type" value="Genomic_DNA"/>
</dbReference>
<reference evidence="1" key="2">
    <citation type="submission" date="2021-04" db="EMBL/GenBank/DDBJ databases">
        <authorList>
            <person name="Zhang T."/>
            <person name="Zhang Y."/>
            <person name="Lu D."/>
            <person name="Zuo D."/>
            <person name="Du Z."/>
        </authorList>
    </citation>
    <scope>NUCLEOTIDE SEQUENCE</scope>
    <source>
        <strain evidence="1">JR1</strain>
    </source>
</reference>
<evidence type="ECO:0008006" key="3">
    <source>
        <dbReference type="Google" id="ProtNLM"/>
    </source>
</evidence>
<gene>
    <name evidence="1" type="ORF">KDU71_01775</name>
</gene>
<reference evidence="1" key="1">
    <citation type="journal article" date="2018" name="Int. J. Syst. Evol. Microbiol.">
        <title>Carboxylicivirga sediminis sp. nov., isolated from coastal sediment.</title>
        <authorList>
            <person name="Wang F.Q."/>
            <person name="Ren L.H."/>
            <person name="Zou R.J."/>
            <person name="Sun Y.Z."/>
            <person name="Liu X.J."/>
            <person name="Jiang F."/>
            <person name="Liu L.J."/>
        </authorList>
    </citation>
    <scope>NUCLEOTIDE SEQUENCE</scope>
    <source>
        <strain evidence="1">JR1</strain>
    </source>
</reference>
<accession>A0A941IUH9</accession>
<keyword evidence="2" id="KW-1185">Reference proteome</keyword>
<dbReference type="AlphaFoldDB" id="A0A941IUH9"/>
<dbReference type="RefSeq" id="WP_212188171.1">
    <property type="nucleotide sequence ID" value="NZ_JAGTAR010000001.1"/>
</dbReference>
<sequence length="360" mass="41966">MNEVQFTYLIGAGASALAIPVINDFAKNLVEFAEYLEKFKLKEDKYPESYGTDSRPSQIKDKFIENIRWLANECEAHSSVDTFARKLFLSNRQSELIKLKGIVSEFLLWKQNENGIDKRYDAFFAALLEKGSSGLTLPKNVKFLSWNYDKQIEYSVSQFKNPSDDRMIENFLQVSPRAEGTAIDTEDFCLFKLNGAIGGTIKNGGTYVPMRMDFNLVGEKITDDIEQNIMKNMMFRYNLIENRIFHEEYYGNTEDIDEYPTIMYSWERNPVFEFVRTNALSATRKTEILVIIGYSFPTFNRNLDKKLLQNMENLRKVFIQSPKDSIKGVTQRFKSLYESITEIEIEEITNVDEFYIPFEY</sequence>
<evidence type="ECO:0000313" key="1">
    <source>
        <dbReference type="EMBL" id="MBR8534270.1"/>
    </source>
</evidence>
<name>A0A941IUH9_9BACT</name>
<evidence type="ECO:0000313" key="2">
    <source>
        <dbReference type="Proteomes" id="UP000679220"/>
    </source>
</evidence>
<protein>
    <recommendedName>
        <fullName evidence="3">SIR2-like domain-containing protein</fullName>
    </recommendedName>
</protein>
<dbReference type="Proteomes" id="UP000679220">
    <property type="component" value="Unassembled WGS sequence"/>
</dbReference>
<comment type="caution">
    <text evidence="1">The sequence shown here is derived from an EMBL/GenBank/DDBJ whole genome shotgun (WGS) entry which is preliminary data.</text>
</comment>
<proteinExistence type="predicted"/>
<organism evidence="1 2">
    <name type="scientific">Carboxylicivirga sediminis</name>
    <dbReference type="NCBI Taxonomy" id="2006564"/>
    <lineage>
        <taxon>Bacteria</taxon>
        <taxon>Pseudomonadati</taxon>
        <taxon>Bacteroidota</taxon>
        <taxon>Bacteroidia</taxon>
        <taxon>Marinilabiliales</taxon>
        <taxon>Marinilabiliaceae</taxon>
        <taxon>Carboxylicivirga</taxon>
    </lineage>
</organism>